<accession>A0A367QSB5</accession>
<dbReference type="Pfam" id="PF00583">
    <property type="entry name" value="Acetyltransf_1"/>
    <property type="match status" value="1"/>
</dbReference>
<organism evidence="2 3">
    <name type="scientific">Nostoc minutum NIES-26</name>
    <dbReference type="NCBI Taxonomy" id="1844469"/>
    <lineage>
        <taxon>Bacteria</taxon>
        <taxon>Bacillati</taxon>
        <taxon>Cyanobacteriota</taxon>
        <taxon>Cyanophyceae</taxon>
        <taxon>Nostocales</taxon>
        <taxon>Nostocaceae</taxon>
        <taxon>Nostoc</taxon>
    </lineage>
</organism>
<dbReference type="GO" id="GO:0016747">
    <property type="term" value="F:acyltransferase activity, transferring groups other than amino-acyl groups"/>
    <property type="evidence" value="ECO:0007669"/>
    <property type="project" value="InterPro"/>
</dbReference>
<reference evidence="2" key="1">
    <citation type="submission" date="2016-04" db="EMBL/GenBank/DDBJ databases">
        <authorList>
            <person name="Tabuchi Yagui T.R."/>
        </authorList>
    </citation>
    <scope>NUCLEOTIDE SEQUENCE [LARGE SCALE GENOMIC DNA]</scope>
    <source>
        <strain evidence="2">NIES-26</strain>
    </source>
</reference>
<dbReference type="InterPro" id="IPR016181">
    <property type="entry name" value="Acyl_CoA_acyltransferase"/>
</dbReference>
<name>A0A367QSB5_9NOSO</name>
<proteinExistence type="predicted"/>
<comment type="caution">
    <text evidence="2">The sequence shown here is derived from an EMBL/GenBank/DDBJ whole genome shotgun (WGS) entry which is preliminary data.</text>
</comment>
<dbReference type="PANTHER" id="PTHR43072:SF60">
    <property type="entry name" value="L-2,4-DIAMINOBUTYRIC ACID ACETYLTRANSFERASE"/>
    <property type="match status" value="1"/>
</dbReference>
<sequence length="146" mass="17077">MQVVLAAAEHLESLSVLFDRYRVFYQQTSDLESAKKFLYKRLQNRDSVIFVVNDKNNLVGFTQLYPSFSSVSMKRVWILNDLFVQEVYRNKGVARLLMEAAENYAKESKAARIVLATQIANTVAQKLYESRGYLKDEEFYHYTLRL</sequence>
<keyword evidence="3" id="KW-1185">Reference proteome</keyword>
<gene>
    <name evidence="2" type="ORF">A6770_02415</name>
</gene>
<dbReference type="PROSITE" id="PS51186">
    <property type="entry name" value="GNAT"/>
    <property type="match status" value="1"/>
</dbReference>
<dbReference type="InterPro" id="IPR000182">
    <property type="entry name" value="GNAT_dom"/>
</dbReference>
<evidence type="ECO:0000259" key="1">
    <source>
        <dbReference type="PROSITE" id="PS51186"/>
    </source>
</evidence>
<dbReference type="Proteomes" id="UP000252107">
    <property type="component" value="Unassembled WGS sequence"/>
</dbReference>
<evidence type="ECO:0000313" key="3">
    <source>
        <dbReference type="Proteomes" id="UP000252107"/>
    </source>
</evidence>
<protein>
    <submittedName>
        <fullName evidence="2">Acetyltransferase</fullName>
    </submittedName>
</protein>
<dbReference type="EMBL" id="LXQD01000306">
    <property type="protein sequence ID" value="RCJ27036.1"/>
    <property type="molecule type" value="Genomic_DNA"/>
</dbReference>
<dbReference type="CDD" id="cd04301">
    <property type="entry name" value="NAT_SF"/>
    <property type="match status" value="1"/>
</dbReference>
<evidence type="ECO:0000313" key="2">
    <source>
        <dbReference type="EMBL" id="RCJ27036.1"/>
    </source>
</evidence>
<feature type="domain" description="N-acetyltransferase" evidence="1">
    <location>
        <begin position="9"/>
        <end position="146"/>
    </location>
</feature>
<dbReference type="Gene3D" id="3.40.630.30">
    <property type="match status" value="1"/>
</dbReference>
<dbReference type="SUPFAM" id="SSF55729">
    <property type="entry name" value="Acyl-CoA N-acyltransferases (Nat)"/>
    <property type="match status" value="1"/>
</dbReference>
<dbReference type="AlphaFoldDB" id="A0A367QSB5"/>
<dbReference type="PANTHER" id="PTHR43072">
    <property type="entry name" value="N-ACETYLTRANSFERASE"/>
    <property type="match status" value="1"/>
</dbReference>